<proteinExistence type="predicted"/>
<keyword evidence="4" id="KW-1185">Reference proteome</keyword>
<dbReference type="PROSITE" id="PS50234">
    <property type="entry name" value="VWFA"/>
    <property type="match status" value="1"/>
</dbReference>
<dbReference type="SMART" id="SM00327">
    <property type="entry name" value="VWA"/>
    <property type="match status" value="1"/>
</dbReference>
<dbReference type="SUPFAM" id="SSF53300">
    <property type="entry name" value="vWA-like"/>
    <property type="match status" value="1"/>
</dbReference>
<evidence type="ECO:0000256" key="1">
    <source>
        <dbReference type="SAM" id="Phobius"/>
    </source>
</evidence>
<sequence length="554" mass="55532">MGTHRRAAGTRGVSRGLVVSVTAVLVVSAGAGAWWLLYHRPGNPTATPDCADGPITVSVTVDPAIAAPVQEAAQRYNASKPVARDRCATVTVTARPSAAMVAGFTAPDWDAQLGPEPALWIPDSTRSITAVRVPGLINGTPVPVATSPIALAVPAPLRQALTTANTGWGDLPALQQGSLDALGLPGWGGLRLTLPPGDSSTAAAAAVGAATAATDPLTDDAARSAAVVGAISRLAGGAPQAADTGAALTAAGGPDVAHSPVHAAVATAQQITAHGGLAAYVPAGSAPVADYPAALMTGRWADNTQNLLAGQFADFLRTPQQQLLFTGTGFGAATPDPAAVPTKAALDQVNSILAKPSLGVRATILIDTSAAMATTDGTATRLAATAGAIESTMDTLTPDSGLGIWVYGHDPIKQYPYQTLAATADLSTVQRATVAGALRSITTTGAHSDHSYPSLAAAYNSAVTGYASGRTNSVLLITSGPNDDSDITGQQLLDKIAAAAAPGKPVRIDIIAIGAQDTATMQTLAKNTGGTYTRVPGTDDPAFGTAVAQALTER</sequence>
<dbReference type="Proteomes" id="UP000279275">
    <property type="component" value="Unassembled WGS sequence"/>
</dbReference>
<dbReference type="InterPro" id="IPR036465">
    <property type="entry name" value="vWFA_dom_sf"/>
</dbReference>
<dbReference type="EMBL" id="RFFH01000005">
    <property type="protein sequence ID" value="RMI32395.1"/>
    <property type="molecule type" value="Genomic_DNA"/>
</dbReference>
<evidence type="ECO:0000313" key="4">
    <source>
        <dbReference type="Proteomes" id="UP000279275"/>
    </source>
</evidence>
<dbReference type="AlphaFoldDB" id="A0A3M2L8Z0"/>
<reference evidence="3 4" key="1">
    <citation type="submission" date="2018-10" db="EMBL/GenBank/DDBJ databases">
        <title>Isolation from cow dung.</title>
        <authorList>
            <person name="Ling L."/>
        </authorList>
    </citation>
    <scope>NUCLEOTIDE SEQUENCE [LARGE SCALE GENOMIC DNA]</scope>
    <source>
        <strain evidence="3 4">NEAU-LL90</strain>
    </source>
</reference>
<evidence type="ECO:0000259" key="2">
    <source>
        <dbReference type="PROSITE" id="PS50234"/>
    </source>
</evidence>
<protein>
    <submittedName>
        <fullName evidence="3">VWA domain-containing protein</fullName>
    </submittedName>
</protein>
<dbReference type="InterPro" id="IPR002035">
    <property type="entry name" value="VWF_A"/>
</dbReference>
<keyword evidence="1" id="KW-0472">Membrane</keyword>
<dbReference type="OrthoDB" id="5171781at2"/>
<gene>
    <name evidence="3" type="ORF">EBN03_14515</name>
</gene>
<dbReference type="Gene3D" id="3.40.50.410">
    <property type="entry name" value="von Willebrand factor, type A domain"/>
    <property type="match status" value="1"/>
</dbReference>
<dbReference type="SUPFAM" id="SSF53850">
    <property type="entry name" value="Periplasmic binding protein-like II"/>
    <property type="match status" value="1"/>
</dbReference>
<keyword evidence="1" id="KW-0812">Transmembrane</keyword>
<keyword evidence="1" id="KW-1133">Transmembrane helix</keyword>
<feature type="domain" description="VWFA" evidence="2">
    <location>
        <begin position="361"/>
        <end position="554"/>
    </location>
</feature>
<organism evidence="3 4">
    <name type="scientific">Nocardia stercoris</name>
    <dbReference type="NCBI Taxonomy" id="2483361"/>
    <lineage>
        <taxon>Bacteria</taxon>
        <taxon>Bacillati</taxon>
        <taxon>Actinomycetota</taxon>
        <taxon>Actinomycetes</taxon>
        <taxon>Mycobacteriales</taxon>
        <taxon>Nocardiaceae</taxon>
        <taxon>Nocardia</taxon>
    </lineage>
</organism>
<feature type="transmembrane region" description="Helical" evidence="1">
    <location>
        <begin position="12"/>
        <end position="37"/>
    </location>
</feature>
<accession>A0A3M2L8Z0</accession>
<evidence type="ECO:0000313" key="3">
    <source>
        <dbReference type="EMBL" id="RMI32395.1"/>
    </source>
</evidence>
<comment type="caution">
    <text evidence="3">The sequence shown here is derived from an EMBL/GenBank/DDBJ whole genome shotgun (WGS) entry which is preliminary data.</text>
</comment>
<name>A0A3M2L8Z0_9NOCA</name>
<dbReference type="Pfam" id="PF13768">
    <property type="entry name" value="VWA_3"/>
    <property type="match status" value="1"/>
</dbReference>